<proteinExistence type="predicted"/>
<organism evidence="2 3">
    <name type="scientific">Parasponia andersonii</name>
    <name type="common">Sponia andersonii</name>
    <dbReference type="NCBI Taxonomy" id="3476"/>
    <lineage>
        <taxon>Eukaryota</taxon>
        <taxon>Viridiplantae</taxon>
        <taxon>Streptophyta</taxon>
        <taxon>Embryophyta</taxon>
        <taxon>Tracheophyta</taxon>
        <taxon>Spermatophyta</taxon>
        <taxon>Magnoliopsida</taxon>
        <taxon>eudicotyledons</taxon>
        <taxon>Gunneridae</taxon>
        <taxon>Pentapetalae</taxon>
        <taxon>rosids</taxon>
        <taxon>fabids</taxon>
        <taxon>Rosales</taxon>
        <taxon>Cannabaceae</taxon>
        <taxon>Parasponia</taxon>
    </lineage>
</organism>
<feature type="region of interest" description="Disordered" evidence="1">
    <location>
        <begin position="1"/>
        <end position="72"/>
    </location>
</feature>
<reference evidence="3" key="1">
    <citation type="submission" date="2016-06" db="EMBL/GenBank/DDBJ databases">
        <title>Parallel loss of symbiosis genes in relatives of nitrogen-fixing non-legume Parasponia.</title>
        <authorList>
            <person name="Van Velzen R."/>
            <person name="Holmer R."/>
            <person name="Bu F."/>
            <person name="Rutten L."/>
            <person name="Van Zeijl A."/>
            <person name="Liu W."/>
            <person name="Santuari L."/>
            <person name="Cao Q."/>
            <person name="Sharma T."/>
            <person name="Shen D."/>
            <person name="Roswanjaya Y."/>
            <person name="Wardhani T."/>
            <person name="Kalhor M.S."/>
            <person name="Jansen J."/>
            <person name="Van den Hoogen J."/>
            <person name="Gungor B."/>
            <person name="Hartog M."/>
            <person name="Hontelez J."/>
            <person name="Verver J."/>
            <person name="Yang W.-C."/>
            <person name="Schijlen E."/>
            <person name="Repin R."/>
            <person name="Schilthuizen M."/>
            <person name="Schranz E."/>
            <person name="Heidstra R."/>
            <person name="Miyata K."/>
            <person name="Fedorova E."/>
            <person name="Kohlen W."/>
            <person name="Bisseling T."/>
            <person name="Smit S."/>
            <person name="Geurts R."/>
        </authorList>
    </citation>
    <scope>NUCLEOTIDE SEQUENCE [LARGE SCALE GENOMIC DNA]</scope>
    <source>
        <strain evidence="3">cv. WU1-14</strain>
    </source>
</reference>
<dbReference type="Proteomes" id="UP000237105">
    <property type="component" value="Unassembled WGS sequence"/>
</dbReference>
<keyword evidence="3" id="KW-1185">Reference proteome</keyword>
<name>A0A2P5D1C4_PARAD</name>
<accession>A0A2P5D1C4</accession>
<evidence type="ECO:0000256" key="1">
    <source>
        <dbReference type="SAM" id="MobiDB-lite"/>
    </source>
</evidence>
<comment type="caution">
    <text evidence="2">The sequence shown here is derived from an EMBL/GenBank/DDBJ whole genome shotgun (WGS) entry which is preliminary data.</text>
</comment>
<dbReference type="EMBL" id="JXTB01000074">
    <property type="protein sequence ID" value="PON67096.1"/>
    <property type="molecule type" value="Genomic_DNA"/>
</dbReference>
<dbReference type="AlphaFoldDB" id="A0A2P5D1C4"/>
<gene>
    <name evidence="2" type="ORF">PanWU01x14_104930</name>
</gene>
<sequence>MYTHSSSLSTEKSEAINSGVKVDDANYQGTGSYVTPPSIRNDNDGHNNNNDNKKDNDIVEISTPYPRPMRTKKRARLLVSPYMDPIKDRNFERVMGVGLTYFTQLTPTRKKPLISGSTRMTQ</sequence>
<protein>
    <submittedName>
        <fullName evidence="2">Uncharacterized protein</fullName>
    </submittedName>
</protein>
<feature type="non-terminal residue" evidence="2">
    <location>
        <position position="122"/>
    </location>
</feature>
<feature type="compositionally biased region" description="Basic and acidic residues" evidence="1">
    <location>
        <begin position="41"/>
        <end position="57"/>
    </location>
</feature>
<evidence type="ECO:0000313" key="3">
    <source>
        <dbReference type="Proteomes" id="UP000237105"/>
    </source>
</evidence>
<evidence type="ECO:0000313" key="2">
    <source>
        <dbReference type="EMBL" id="PON67096.1"/>
    </source>
</evidence>
<feature type="compositionally biased region" description="Polar residues" evidence="1">
    <location>
        <begin position="1"/>
        <end position="10"/>
    </location>
</feature>
<feature type="compositionally biased region" description="Polar residues" evidence="1">
    <location>
        <begin position="27"/>
        <end position="40"/>
    </location>
</feature>